<accession>A0A7R9M572</accession>
<dbReference type="InterPro" id="IPR035914">
    <property type="entry name" value="Sperma_CUB_dom_sf"/>
</dbReference>
<keyword evidence="2" id="KW-1185">Reference proteome</keyword>
<evidence type="ECO:0000313" key="1">
    <source>
        <dbReference type="EMBL" id="CAD7653776.1"/>
    </source>
</evidence>
<dbReference type="SUPFAM" id="SSF49854">
    <property type="entry name" value="Spermadhesin, CUB domain"/>
    <property type="match status" value="1"/>
</dbReference>
<name>A0A7R9M572_9ACAR</name>
<organism evidence="1">
    <name type="scientific">Oppiella nova</name>
    <dbReference type="NCBI Taxonomy" id="334625"/>
    <lineage>
        <taxon>Eukaryota</taxon>
        <taxon>Metazoa</taxon>
        <taxon>Ecdysozoa</taxon>
        <taxon>Arthropoda</taxon>
        <taxon>Chelicerata</taxon>
        <taxon>Arachnida</taxon>
        <taxon>Acari</taxon>
        <taxon>Acariformes</taxon>
        <taxon>Sarcoptiformes</taxon>
        <taxon>Oribatida</taxon>
        <taxon>Brachypylina</taxon>
        <taxon>Oppioidea</taxon>
        <taxon>Oppiidae</taxon>
        <taxon>Oppiella</taxon>
    </lineage>
</organism>
<dbReference type="EMBL" id="CAJPVJ010007082">
    <property type="protein sequence ID" value="CAG2170963.1"/>
    <property type="molecule type" value="Genomic_DNA"/>
</dbReference>
<dbReference type="AlphaFoldDB" id="A0A7R9M572"/>
<evidence type="ECO:0008006" key="3">
    <source>
        <dbReference type="Google" id="ProtNLM"/>
    </source>
</evidence>
<protein>
    <recommendedName>
        <fullName evidence="3">CUB domain-containing protein</fullName>
    </recommendedName>
</protein>
<evidence type="ECO:0000313" key="2">
    <source>
        <dbReference type="Proteomes" id="UP000728032"/>
    </source>
</evidence>
<dbReference type="EMBL" id="OC921907">
    <property type="protein sequence ID" value="CAD7653776.1"/>
    <property type="molecule type" value="Genomic_DNA"/>
</dbReference>
<proteinExistence type="predicted"/>
<dbReference type="OrthoDB" id="6515209at2759"/>
<reference evidence="1" key="1">
    <citation type="submission" date="2020-11" db="EMBL/GenBank/DDBJ databases">
        <authorList>
            <person name="Tran Van P."/>
        </authorList>
    </citation>
    <scope>NUCLEOTIDE SEQUENCE</scope>
</reference>
<sequence length="733" mass="84304">MCWVIITQSVRLGGNDLLRVTTHNTRTLLYEHFGQLSPGVILITTRHKVVRVVLTLSPDRDVDREWDVGYNTKDLSAQFTRIDSAGSFVFPYYHKEMDFKGNGLDFNLLFEAKSDTKKLLINVADSDLNGGTVSFRFVEKYSSLNLFDANHTKPEFLLSKGQQIVVMIRGFRKYDTNPGNALRLDYEVVDSRCSQYKQRFLLDLTHFSQFINTGDIMRVLDDISRDSQPMAVIESQLLDTYWRHKYLYSTANRLRVSYESQHVVNTSGNYRFNDTAFHVELELNTKTKTLLPIVYTFEATSGYQLVVDLDDIHRLPGNGSQNLLAIYESTDRHSEQPIIELQSQAYPPRTIASNTNQLKLVFNQWVDYKLTVRKVKANGCYARAGTSYTRYHNTTCEPKCSWLIPGRPNTSGTFILHFTHISLPNSTDRLTLRMVGRDVKAILEFTGPFHTTSIPDVILPSNETHVLYTEHECLNQSSPLTITSLYTVSMTYWERDVSNTELIFTNYYHSLEFQTYNHPMDYPYGMDYLWKVYSTYFGINYTLATFSDISLRYNHSLNIKSLINSNTFGYNSLPPDTIFSLPMIANLTASYKTTWDDQVTFGGFRAILYPLECGGNFNMTYDSRIQVTTPDTLTNVTRCVWIINTGTGYEDSVLKLKFADYWRKDYITIYDSNTMRNGRLLDVRKGTVRSTTNTIIIDYSVRACSFCYSLWPLTINVYRKGVLYVANITTGNT</sequence>
<dbReference type="Proteomes" id="UP000728032">
    <property type="component" value="Unassembled WGS sequence"/>
</dbReference>
<gene>
    <name evidence="1" type="ORF">ONB1V03_LOCUS10429</name>
</gene>